<keyword evidence="3" id="KW-0472">Membrane</keyword>
<dbReference type="SMART" id="SM00261">
    <property type="entry name" value="FU"/>
    <property type="match status" value="3"/>
</dbReference>
<feature type="disulfide bond" evidence="2">
    <location>
        <begin position="53"/>
        <end position="63"/>
    </location>
</feature>
<feature type="domain" description="EGF-like" evidence="4">
    <location>
        <begin position="49"/>
        <end position="81"/>
    </location>
</feature>
<protein>
    <recommendedName>
        <fullName evidence="4">EGF-like domain-containing protein</fullName>
    </recommendedName>
</protein>
<keyword evidence="2" id="KW-1015">Disulfide bond</keyword>
<dbReference type="Gene3D" id="2.10.220.10">
    <property type="entry name" value="Hormone Receptor, Insulin-like Growth Factor Receptor 1, Chain A, domain 2"/>
    <property type="match status" value="1"/>
</dbReference>
<comment type="caution">
    <text evidence="5">The sequence shown here is derived from an EMBL/GenBank/DDBJ whole genome shotgun (WGS) entry which is preliminary data.</text>
</comment>
<evidence type="ECO:0000256" key="1">
    <source>
        <dbReference type="ARBA" id="ARBA00022536"/>
    </source>
</evidence>
<proteinExistence type="predicted"/>
<keyword evidence="1 2" id="KW-0245">EGF-like domain</keyword>
<name>A0A9P6AZW5_9AGAM</name>
<dbReference type="CDD" id="cd00055">
    <property type="entry name" value="EGF_Lam"/>
    <property type="match status" value="1"/>
</dbReference>
<dbReference type="SUPFAM" id="SSF57184">
    <property type="entry name" value="Growth factor receptor domain"/>
    <property type="match status" value="1"/>
</dbReference>
<keyword evidence="3" id="KW-0812">Transmembrane</keyword>
<dbReference type="InterPro" id="IPR009030">
    <property type="entry name" value="Growth_fac_rcpt_cys_sf"/>
</dbReference>
<sequence length="461" mass="46749">MLVDGLWAVLVQNSSSTRIVVWQSIPDFSQVSSSSAFAGSSPVSLVSLQSTTCNTPCSSSGTCTASGTCNCPPQFSGASCETCAEGFFGPSCQPCPPNCLTCDEGPTGTGKCLSTTASNLPTSCNCLNGVCSSSGSCTCNNGWATNPGNSTACSSCANGFFDNGDGECRACALNCLSCAAGSGTCTACKSGFIQDSSTPSQCIVSSGTSCHDGQFNNGGTCTACSNLCTTCSGPLSTDCIICGAGLSSLAGQCVPVNANGVCSLPNANTRNSTFIVNNAKNECDTCPSTCTSCQIPAFSITSLISQAQCTACLPGYVLSGGNAYRSALLGPLWIPTGMDCLASHVIHLVEAAPDRRLSVLPAHNLRSSPSVANASPLAPAQRSLLPAPAYLATPIVPLVRRAVSTSVLLVLATALYSPAAAGVFWRAGRTSILMQQAGAPALASRATVRVRRVPPLDHRVA</sequence>
<dbReference type="InterPro" id="IPR002049">
    <property type="entry name" value="LE_dom"/>
</dbReference>
<gene>
    <name evidence="5" type="ORF">BS47DRAFT_869237</name>
</gene>
<keyword evidence="6" id="KW-1185">Reference proteome</keyword>
<dbReference type="Gene3D" id="2.10.25.10">
    <property type="entry name" value="Laminin"/>
    <property type="match status" value="1"/>
</dbReference>
<dbReference type="Proteomes" id="UP000886523">
    <property type="component" value="Unassembled WGS sequence"/>
</dbReference>
<reference evidence="5" key="1">
    <citation type="journal article" date="2020" name="Nat. Commun.">
        <title>Large-scale genome sequencing of mycorrhizal fungi provides insights into the early evolution of symbiotic traits.</title>
        <authorList>
            <person name="Miyauchi S."/>
            <person name="Kiss E."/>
            <person name="Kuo A."/>
            <person name="Drula E."/>
            <person name="Kohler A."/>
            <person name="Sanchez-Garcia M."/>
            <person name="Morin E."/>
            <person name="Andreopoulos B."/>
            <person name="Barry K.W."/>
            <person name="Bonito G."/>
            <person name="Buee M."/>
            <person name="Carver A."/>
            <person name="Chen C."/>
            <person name="Cichocki N."/>
            <person name="Clum A."/>
            <person name="Culley D."/>
            <person name="Crous P.W."/>
            <person name="Fauchery L."/>
            <person name="Girlanda M."/>
            <person name="Hayes R.D."/>
            <person name="Keri Z."/>
            <person name="LaButti K."/>
            <person name="Lipzen A."/>
            <person name="Lombard V."/>
            <person name="Magnuson J."/>
            <person name="Maillard F."/>
            <person name="Murat C."/>
            <person name="Nolan M."/>
            <person name="Ohm R.A."/>
            <person name="Pangilinan J."/>
            <person name="Pereira M.F."/>
            <person name="Perotto S."/>
            <person name="Peter M."/>
            <person name="Pfister S."/>
            <person name="Riley R."/>
            <person name="Sitrit Y."/>
            <person name="Stielow J.B."/>
            <person name="Szollosi G."/>
            <person name="Zifcakova L."/>
            <person name="Stursova M."/>
            <person name="Spatafora J.W."/>
            <person name="Tedersoo L."/>
            <person name="Vaario L.M."/>
            <person name="Yamada A."/>
            <person name="Yan M."/>
            <person name="Wang P."/>
            <person name="Xu J."/>
            <person name="Bruns T."/>
            <person name="Baldrian P."/>
            <person name="Vilgalys R."/>
            <person name="Dunand C."/>
            <person name="Henrissat B."/>
            <person name="Grigoriev I.V."/>
            <person name="Hibbett D."/>
            <person name="Nagy L.G."/>
            <person name="Martin F.M."/>
        </authorList>
    </citation>
    <scope>NUCLEOTIDE SEQUENCE</scope>
    <source>
        <strain evidence="5">UP504</strain>
    </source>
</reference>
<feature type="transmembrane region" description="Helical" evidence="3">
    <location>
        <begin position="407"/>
        <end position="425"/>
    </location>
</feature>
<dbReference type="EMBL" id="MU128960">
    <property type="protein sequence ID" value="KAF9514425.1"/>
    <property type="molecule type" value="Genomic_DNA"/>
</dbReference>
<accession>A0A9P6AZW5</accession>
<evidence type="ECO:0000256" key="3">
    <source>
        <dbReference type="SAM" id="Phobius"/>
    </source>
</evidence>
<dbReference type="AlphaFoldDB" id="A0A9P6AZW5"/>
<dbReference type="OrthoDB" id="18487at2759"/>
<organism evidence="5 6">
    <name type="scientific">Hydnum rufescens UP504</name>
    <dbReference type="NCBI Taxonomy" id="1448309"/>
    <lineage>
        <taxon>Eukaryota</taxon>
        <taxon>Fungi</taxon>
        <taxon>Dikarya</taxon>
        <taxon>Basidiomycota</taxon>
        <taxon>Agaricomycotina</taxon>
        <taxon>Agaricomycetes</taxon>
        <taxon>Cantharellales</taxon>
        <taxon>Hydnaceae</taxon>
        <taxon>Hydnum</taxon>
    </lineage>
</organism>
<evidence type="ECO:0000313" key="5">
    <source>
        <dbReference type="EMBL" id="KAF9514425.1"/>
    </source>
</evidence>
<comment type="caution">
    <text evidence="2">Lacks conserved residue(s) required for the propagation of feature annotation.</text>
</comment>
<keyword evidence="3" id="KW-1133">Transmembrane helix</keyword>
<evidence type="ECO:0000256" key="2">
    <source>
        <dbReference type="PROSITE-ProRule" id="PRU00076"/>
    </source>
</evidence>
<feature type="disulfide bond" evidence="2">
    <location>
        <begin position="71"/>
        <end position="80"/>
    </location>
</feature>
<dbReference type="SMART" id="SM00181">
    <property type="entry name" value="EGF"/>
    <property type="match status" value="5"/>
</dbReference>
<dbReference type="InterPro" id="IPR006212">
    <property type="entry name" value="Furin_repeat"/>
</dbReference>
<dbReference type="InterPro" id="IPR000742">
    <property type="entry name" value="EGF"/>
</dbReference>
<dbReference type="PROSITE" id="PS50026">
    <property type="entry name" value="EGF_3"/>
    <property type="match status" value="1"/>
</dbReference>
<evidence type="ECO:0000313" key="6">
    <source>
        <dbReference type="Proteomes" id="UP000886523"/>
    </source>
</evidence>
<evidence type="ECO:0000259" key="4">
    <source>
        <dbReference type="PROSITE" id="PS50026"/>
    </source>
</evidence>
<dbReference type="PROSITE" id="PS00022">
    <property type="entry name" value="EGF_1"/>
    <property type="match status" value="1"/>
</dbReference>